<sequence>MSLVDVRNLRIAFGGVEVVHGISFAVEPGRCVALVGESGSGKSLSARALLGLAGRGAAVSADRLVVDGVDVLEASERRLRGLRGSRVGLVLQDALTSLDPLRPIGREIDDAVRLHTGESRDARRARVLEALARVGMPDPADRVGSLSGELSGGLRQRALIASAVVLDPPFVIADEPTTALDTGVQRRVLEELSRLKRAGTGILLISHDLGIVAEIADRVHVLKAGGVIESGETATVLAAPATEYTRRLIGASPAGVPRGRRLLGTSGAPLAQRTRTERPVPPVLALTGVTKSFAGRSGKRIAVDDVSLELAAGETLAVIGESGSGKSTIARLVLGLTAPDSGAVELFGEPWSASPERARRARRPRIGFVAQDTRSAFDPRLTVAASLADALPTSVARSPRAARRARIGELLDAVGLDSAFATRRPDSLSGGERQRLAIARALARESEVLVLDEPVSALDVTVQARVLDLLDDLQQERGLAYLFITHDLDVAAHMSDRIVVLCDGRIVEQGPTTAVLGSPADAYTAALVADAPRAIRSSRS</sequence>
<dbReference type="SMART" id="SM00382">
    <property type="entry name" value="AAA"/>
    <property type="match status" value="2"/>
</dbReference>
<evidence type="ECO:0000256" key="6">
    <source>
        <dbReference type="ARBA" id="ARBA00022840"/>
    </source>
</evidence>
<dbReference type="Gene3D" id="3.40.50.300">
    <property type="entry name" value="P-loop containing nucleotide triphosphate hydrolases"/>
    <property type="match status" value="2"/>
</dbReference>
<keyword evidence="3" id="KW-0813">Transport</keyword>
<dbReference type="PROSITE" id="PS00211">
    <property type="entry name" value="ABC_TRANSPORTER_1"/>
    <property type="match status" value="1"/>
</dbReference>
<dbReference type="AlphaFoldDB" id="A0A4V0YH99"/>
<evidence type="ECO:0000313" key="9">
    <source>
        <dbReference type="EMBL" id="QAY73971.1"/>
    </source>
</evidence>
<dbReference type="InterPro" id="IPR027417">
    <property type="entry name" value="P-loop_NTPase"/>
</dbReference>
<dbReference type="PANTHER" id="PTHR43297">
    <property type="entry name" value="OLIGOPEPTIDE TRANSPORT ATP-BINDING PROTEIN APPD"/>
    <property type="match status" value="1"/>
</dbReference>
<evidence type="ECO:0000256" key="3">
    <source>
        <dbReference type="ARBA" id="ARBA00022448"/>
    </source>
</evidence>
<dbReference type="InterPro" id="IPR013563">
    <property type="entry name" value="Oligopep_ABC_C"/>
</dbReference>
<dbReference type="EMBL" id="CP035491">
    <property type="protein sequence ID" value="QAY73971.1"/>
    <property type="molecule type" value="Genomic_DNA"/>
</dbReference>
<keyword evidence="5" id="KW-0547">Nucleotide-binding</keyword>
<keyword evidence="4" id="KW-1003">Cell membrane</keyword>
<gene>
    <name evidence="9" type="ORF">ET445_12090</name>
</gene>
<protein>
    <submittedName>
        <fullName evidence="9">ABC transporter ATP-binding protein</fullName>
    </submittedName>
</protein>
<dbReference type="InterPro" id="IPR003593">
    <property type="entry name" value="AAA+_ATPase"/>
</dbReference>
<evidence type="ECO:0000313" key="10">
    <source>
        <dbReference type="Proteomes" id="UP000291259"/>
    </source>
</evidence>
<dbReference type="GO" id="GO:0016887">
    <property type="term" value="F:ATP hydrolysis activity"/>
    <property type="evidence" value="ECO:0007669"/>
    <property type="project" value="InterPro"/>
</dbReference>
<dbReference type="Proteomes" id="UP000291259">
    <property type="component" value="Chromosome"/>
</dbReference>
<dbReference type="InterPro" id="IPR017871">
    <property type="entry name" value="ABC_transporter-like_CS"/>
</dbReference>
<dbReference type="GO" id="GO:0005524">
    <property type="term" value="F:ATP binding"/>
    <property type="evidence" value="ECO:0007669"/>
    <property type="project" value="UniProtKB-KW"/>
</dbReference>
<dbReference type="PROSITE" id="PS50893">
    <property type="entry name" value="ABC_TRANSPORTER_2"/>
    <property type="match status" value="2"/>
</dbReference>
<dbReference type="RefSeq" id="WP_129191520.1">
    <property type="nucleotide sequence ID" value="NZ_CP035491.1"/>
</dbReference>
<dbReference type="Pfam" id="PF08352">
    <property type="entry name" value="oligo_HPY"/>
    <property type="match status" value="1"/>
</dbReference>
<comment type="similarity">
    <text evidence="2">Belongs to the ABC transporter superfamily.</text>
</comment>
<feature type="domain" description="ABC transporter" evidence="8">
    <location>
        <begin position="4"/>
        <end position="249"/>
    </location>
</feature>
<dbReference type="InterPro" id="IPR003439">
    <property type="entry name" value="ABC_transporter-like_ATP-bd"/>
</dbReference>
<evidence type="ECO:0000259" key="8">
    <source>
        <dbReference type="PROSITE" id="PS50893"/>
    </source>
</evidence>
<dbReference type="CDD" id="cd03257">
    <property type="entry name" value="ABC_NikE_OppD_transporters"/>
    <property type="match status" value="2"/>
</dbReference>
<accession>A0A4V0YH99</accession>
<keyword evidence="7" id="KW-0472">Membrane</keyword>
<dbReference type="SUPFAM" id="SSF52540">
    <property type="entry name" value="P-loop containing nucleoside triphosphate hydrolases"/>
    <property type="match status" value="2"/>
</dbReference>
<feature type="domain" description="ABC transporter" evidence="8">
    <location>
        <begin position="284"/>
        <end position="528"/>
    </location>
</feature>
<reference evidence="9 10" key="1">
    <citation type="submission" date="2019-01" db="EMBL/GenBank/DDBJ databases">
        <title>Genome sequencing of strain FW100M-8.</title>
        <authorList>
            <person name="Heo J."/>
            <person name="Kim S.-J."/>
            <person name="Kim J.-S."/>
            <person name="Hong S.-B."/>
            <person name="Kwon S.-W."/>
        </authorList>
    </citation>
    <scope>NUCLEOTIDE SEQUENCE [LARGE SCALE GENOMIC DNA]</scope>
    <source>
        <strain evidence="9 10">FW100M-8</strain>
    </source>
</reference>
<evidence type="ECO:0000256" key="4">
    <source>
        <dbReference type="ARBA" id="ARBA00022475"/>
    </source>
</evidence>
<evidence type="ECO:0000256" key="5">
    <source>
        <dbReference type="ARBA" id="ARBA00022741"/>
    </source>
</evidence>
<dbReference type="GO" id="GO:0015833">
    <property type="term" value="P:peptide transport"/>
    <property type="evidence" value="ECO:0007669"/>
    <property type="project" value="InterPro"/>
</dbReference>
<organism evidence="9 10">
    <name type="scientific">Agromyces protaetiae</name>
    <dbReference type="NCBI Taxonomy" id="2509455"/>
    <lineage>
        <taxon>Bacteria</taxon>
        <taxon>Bacillati</taxon>
        <taxon>Actinomycetota</taxon>
        <taxon>Actinomycetes</taxon>
        <taxon>Micrococcales</taxon>
        <taxon>Microbacteriaceae</taxon>
        <taxon>Agromyces</taxon>
    </lineage>
</organism>
<keyword evidence="10" id="KW-1185">Reference proteome</keyword>
<keyword evidence="6 9" id="KW-0067">ATP-binding</keyword>
<evidence type="ECO:0000256" key="7">
    <source>
        <dbReference type="ARBA" id="ARBA00023136"/>
    </source>
</evidence>
<dbReference type="InterPro" id="IPR050388">
    <property type="entry name" value="ABC_Ni/Peptide_Import"/>
</dbReference>
<dbReference type="GO" id="GO:0005886">
    <property type="term" value="C:plasma membrane"/>
    <property type="evidence" value="ECO:0007669"/>
    <property type="project" value="UniProtKB-SubCell"/>
</dbReference>
<name>A0A4V0YH99_9MICO</name>
<dbReference type="PANTHER" id="PTHR43297:SF2">
    <property type="entry name" value="DIPEPTIDE TRANSPORT ATP-BINDING PROTEIN DPPD"/>
    <property type="match status" value="1"/>
</dbReference>
<dbReference type="Pfam" id="PF00005">
    <property type="entry name" value="ABC_tran"/>
    <property type="match status" value="2"/>
</dbReference>
<comment type="subcellular location">
    <subcellularLocation>
        <location evidence="1">Cell membrane</location>
        <topology evidence="1">Peripheral membrane protein</topology>
    </subcellularLocation>
</comment>
<evidence type="ECO:0000256" key="2">
    <source>
        <dbReference type="ARBA" id="ARBA00005417"/>
    </source>
</evidence>
<dbReference type="KEGG" id="agf:ET445_12090"/>
<dbReference type="OrthoDB" id="4008250at2"/>
<evidence type="ECO:0000256" key="1">
    <source>
        <dbReference type="ARBA" id="ARBA00004202"/>
    </source>
</evidence>
<proteinExistence type="inferred from homology"/>